<sequence>MVWDFLQIQQDSTLSCSEKLDEIQDLIQNTGHPPSGSLYHVSDVFEDCVQQDHQKCLETAYLISEEVNGFAYTDIGRGLEAIGQTEINAVNQFIQQKIQGQDLRAACNLSKLVPRLYRGQENEMAQKMHDWYDTYSYFFFRAIENTLKSFLEESSGHGATDFSSEIQPIKDKLEDIAQSEVLIPDNAYQDKNYEVVKVAILLNDLEWNTKNTVDWNEIQSNLSQYTHLDTLLNHNNSAKSSLQEHNTHPLTKLLKLDNSDKLDYYDHCLELIQPGRGQNSDPNGDIRDDLLSRVKFDHTIAEVEVANALRREFGINDVTIEETIPNTGTPDTKITVGGETIWVEVTFPRPQASYEVARHYYAPTSPEKSKVRGKVTDKLKSQIRDVKEDTGDLTTLVIKNEESKVDDRMVRDYVEGFNGIGIPEDDDDAAPIILTTDSGLQYDNVPDHLDILVNYDTLNNLIGPPYIEGQVANLTDVDQSIIDQLVDAFNAEELIPR</sequence>
<dbReference type="Proteomes" id="UP000610611">
    <property type="component" value="Unassembled WGS sequence"/>
</dbReference>
<accession>A0A847TS25</accession>
<dbReference type="RefSeq" id="WP_170083090.1">
    <property type="nucleotide sequence ID" value="NZ_WOWB01000001.1"/>
</dbReference>
<comment type="caution">
    <text evidence="1">The sequence shown here is derived from an EMBL/GenBank/DDBJ whole genome shotgun (WGS) entry which is preliminary data.</text>
</comment>
<organism evidence="1 2">
    <name type="scientific">Haloarcula rubripromontorii</name>
    <dbReference type="NCBI Taxonomy" id="1705562"/>
    <lineage>
        <taxon>Archaea</taxon>
        <taxon>Methanobacteriati</taxon>
        <taxon>Methanobacteriota</taxon>
        <taxon>Stenosarchaea group</taxon>
        <taxon>Halobacteria</taxon>
        <taxon>Halobacteriales</taxon>
        <taxon>Haloarculaceae</taxon>
        <taxon>Haloarcula</taxon>
    </lineage>
</organism>
<proteinExistence type="predicted"/>
<evidence type="ECO:0000313" key="2">
    <source>
        <dbReference type="Proteomes" id="UP000610611"/>
    </source>
</evidence>
<reference evidence="1" key="1">
    <citation type="submission" date="2019-12" db="EMBL/GenBank/DDBJ databases">
        <title>The whole-genome sequencing of Haloarcula japonica strain pws8.</title>
        <authorList>
            <person name="Verma D.K."/>
            <person name="Gopal K."/>
            <person name="Prasad E.S."/>
        </authorList>
    </citation>
    <scope>NUCLEOTIDE SEQUENCE</scope>
    <source>
        <strain evidence="1">Pws8</strain>
    </source>
</reference>
<dbReference type="EMBL" id="WOWB01000001">
    <property type="protein sequence ID" value="NLV05913.1"/>
    <property type="molecule type" value="Genomic_DNA"/>
</dbReference>
<dbReference type="AlphaFoldDB" id="A0A847TS25"/>
<evidence type="ECO:0000313" key="1">
    <source>
        <dbReference type="EMBL" id="NLV05913.1"/>
    </source>
</evidence>
<name>A0A847TS25_9EURY</name>
<protein>
    <submittedName>
        <fullName evidence="1">Uncharacterized protein</fullName>
    </submittedName>
</protein>
<gene>
    <name evidence="1" type="ORF">GOC83_07145</name>
</gene>